<dbReference type="InterPro" id="IPR050807">
    <property type="entry name" value="TransReg_Diox_bact_type"/>
</dbReference>
<dbReference type="RefSeq" id="WP_183463531.1">
    <property type="nucleotide sequence ID" value="NZ_JACHWZ010000029.1"/>
</dbReference>
<dbReference type="Pfam" id="PF01381">
    <property type="entry name" value="HTH_3"/>
    <property type="match status" value="1"/>
</dbReference>
<dbReference type="SMART" id="SM00530">
    <property type="entry name" value="HTH_XRE"/>
    <property type="match status" value="1"/>
</dbReference>
<evidence type="ECO:0000313" key="4">
    <source>
        <dbReference type="Proteomes" id="UP000535937"/>
    </source>
</evidence>
<accession>A0A7W4WGY5</accession>
<dbReference type="AlphaFoldDB" id="A0A7W4WGY5"/>
<sequence length="74" mass="8402">MGNNQLKFRIVLARQLRAERKAMGLGQQEFARKLAISQSTLARIESGEQNVTIDMLELICSRLKCKISELLPDQ</sequence>
<protein>
    <submittedName>
        <fullName evidence="3">Putative transcriptional regulator</fullName>
    </submittedName>
</protein>
<keyword evidence="4" id="KW-1185">Reference proteome</keyword>
<reference evidence="3 4" key="1">
    <citation type="submission" date="2020-08" db="EMBL/GenBank/DDBJ databases">
        <title>Genomic Encyclopedia of Type Strains, Phase III (KMG-III): the genomes of soil and plant-associated and newly described type strains.</title>
        <authorList>
            <person name="Whitman W."/>
        </authorList>
    </citation>
    <scope>NUCLEOTIDE SEQUENCE [LARGE SCALE GENOMIC DNA]</scope>
    <source>
        <strain evidence="3 4">CECT 8799</strain>
    </source>
</reference>
<gene>
    <name evidence="3" type="ORF">FHS09_004254</name>
</gene>
<dbReference type="Gene3D" id="1.10.260.40">
    <property type="entry name" value="lambda repressor-like DNA-binding domains"/>
    <property type="match status" value="1"/>
</dbReference>
<dbReference type="GO" id="GO:0005829">
    <property type="term" value="C:cytosol"/>
    <property type="evidence" value="ECO:0007669"/>
    <property type="project" value="TreeGrafter"/>
</dbReference>
<dbReference type="PANTHER" id="PTHR46797">
    <property type="entry name" value="HTH-TYPE TRANSCRIPTIONAL REGULATOR"/>
    <property type="match status" value="1"/>
</dbReference>
<dbReference type="PANTHER" id="PTHR46797:SF1">
    <property type="entry name" value="METHYLPHOSPHONATE SYNTHASE"/>
    <property type="match status" value="1"/>
</dbReference>
<evidence type="ECO:0000256" key="1">
    <source>
        <dbReference type="ARBA" id="ARBA00023125"/>
    </source>
</evidence>
<name>A0A7W4WGY5_9GAMM</name>
<dbReference type="GO" id="GO:0003700">
    <property type="term" value="F:DNA-binding transcription factor activity"/>
    <property type="evidence" value="ECO:0007669"/>
    <property type="project" value="TreeGrafter"/>
</dbReference>
<evidence type="ECO:0000259" key="2">
    <source>
        <dbReference type="PROSITE" id="PS50943"/>
    </source>
</evidence>
<dbReference type="InterPro" id="IPR010982">
    <property type="entry name" value="Lambda_DNA-bd_dom_sf"/>
</dbReference>
<dbReference type="EMBL" id="JACHWZ010000029">
    <property type="protein sequence ID" value="MBB3063396.1"/>
    <property type="molecule type" value="Genomic_DNA"/>
</dbReference>
<organism evidence="3 4">
    <name type="scientific">Microbulbifer rhizosphaerae</name>
    <dbReference type="NCBI Taxonomy" id="1562603"/>
    <lineage>
        <taxon>Bacteria</taxon>
        <taxon>Pseudomonadati</taxon>
        <taxon>Pseudomonadota</taxon>
        <taxon>Gammaproteobacteria</taxon>
        <taxon>Cellvibrionales</taxon>
        <taxon>Microbulbiferaceae</taxon>
        <taxon>Microbulbifer</taxon>
    </lineage>
</organism>
<evidence type="ECO:0000313" key="3">
    <source>
        <dbReference type="EMBL" id="MBB3063396.1"/>
    </source>
</evidence>
<dbReference type="CDD" id="cd00093">
    <property type="entry name" value="HTH_XRE"/>
    <property type="match status" value="1"/>
</dbReference>
<dbReference type="SUPFAM" id="SSF47413">
    <property type="entry name" value="lambda repressor-like DNA-binding domains"/>
    <property type="match status" value="1"/>
</dbReference>
<keyword evidence="1" id="KW-0238">DNA-binding</keyword>
<proteinExistence type="predicted"/>
<dbReference type="Proteomes" id="UP000535937">
    <property type="component" value="Unassembled WGS sequence"/>
</dbReference>
<dbReference type="GO" id="GO:0003677">
    <property type="term" value="F:DNA binding"/>
    <property type="evidence" value="ECO:0007669"/>
    <property type="project" value="UniProtKB-KW"/>
</dbReference>
<feature type="domain" description="HTH cro/C1-type" evidence="2">
    <location>
        <begin position="16"/>
        <end position="70"/>
    </location>
</feature>
<comment type="caution">
    <text evidence="3">The sequence shown here is derived from an EMBL/GenBank/DDBJ whole genome shotgun (WGS) entry which is preliminary data.</text>
</comment>
<dbReference type="InterPro" id="IPR001387">
    <property type="entry name" value="Cro/C1-type_HTH"/>
</dbReference>
<dbReference type="PROSITE" id="PS50943">
    <property type="entry name" value="HTH_CROC1"/>
    <property type="match status" value="1"/>
</dbReference>